<dbReference type="Gene3D" id="1.10.10.10">
    <property type="entry name" value="Winged helix-like DNA-binding domain superfamily/Winged helix DNA-binding domain"/>
    <property type="match status" value="1"/>
</dbReference>
<dbReference type="Proteomes" id="UP001236585">
    <property type="component" value="Chromosome"/>
</dbReference>
<dbReference type="Pfam" id="PF21863">
    <property type="entry name" value="HTH_67"/>
    <property type="match status" value="1"/>
</dbReference>
<organism evidence="1 2">
    <name type="scientific">Candidatus Mycobacterium wuenschmannii</name>
    <dbReference type="NCBI Taxonomy" id="3027808"/>
    <lineage>
        <taxon>Bacteria</taxon>
        <taxon>Bacillati</taxon>
        <taxon>Actinomycetota</taxon>
        <taxon>Actinomycetes</taxon>
        <taxon>Mycobacteriales</taxon>
        <taxon>Mycobacteriaceae</taxon>
        <taxon>Mycobacterium</taxon>
    </lineage>
</organism>
<evidence type="ECO:0008006" key="3">
    <source>
        <dbReference type="Google" id="ProtNLM"/>
    </source>
</evidence>
<gene>
    <name evidence="1" type="ORF">PT015_21980</name>
</gene>
<keyword evidence="2" id="KW-1185">Reference proteome</keyword>
<dbReference type="NCBIfam" id="NF047719">
    <property type="entry name" value="SCO6745_fam_HTH"/>
    <property type="match status" value="1"/>
</dbReference>
<dbReference type="InterPro" id="IPR054058">
    <property type="entry name" value="HTH_67"/>
</dbReference>
<evidence type="ECO:0000313" key="1">
    <source>
        <dbReference type="EMBL" id="WIM87477.1"/>
    </source>
</evidence>
<evidence type="ECO:0000313" key="2">
    <source>
        <dbReference type="Proteomes" id="UP001236585"/>
    </source>
</evidence>
<name>A0ABY8VXN5_9MYCO</name>
<protein>
    <recommendedName>
        <fullName evidence="3">SalK</fullName>
    </recommendedName>
</protein>
<reference evidence="1 2" key="1">
    <citation type="journal article" date="2023" name="Microbiol. Resour. Announc.">
        <title>Complete Genome Sequence of Mycobacterium wuenschmanii, a novel Nontuberculous Mycobacterium Isolated from a captive population of Amazon Milk Frogs.</title>
        <authorList>
            <person name="Hicks J."/>
            <person name="Zeineldin M."/>
            <person name="Ward H."/>
            <person name="Wuenschmann A."/>
            <person name="Camp P."/>
            <person name="Farrell D."/>
            <person name="Lehman K."/>
            <person name="Thacker T."/>
            <person name="Cuthbert E."/>
        </authorList>
    </citation>
    <scope>NUCLEOTIDE SEQUENCE [LARGE SCALE GENOMIC DNA]</scope>
    <source>
        <strain evidence="1 2">Wuenschmanii</strain>
    </source>
</reference>
<proteinExistence type="predicted"/>
<accession>A0ABY8VXN5</accession>
<dbReference type="EMBL" id="CP126981">
    <property type="protein sequence ID" value="WIM87477.1"/>
    <property type="molecule type" value="Genomic_DNA"/>
</dbReference>
<dbReference type="RefSeq" id="WP_285187193.1">
    <property type="nucleotide sequence ID" value="NZ_CP126981.1"/>
</dbReference>
<sequence length="296" mass="32098">MHREPKLARRFLDRFEPIHGVTYFAPEVREALDGLGYKGYWMGYFAARSAPLGAVPPEVVTAIFYNFAPSRVAKALPAAWQIAGPAEALRVRLDTAVGVLERYGLGGDENVPAAAELLGKVAKSAPVCGRPLFAANRALPWPDEPLAALWHATTLLREHRGDVHTSVLSAAGVTGRECNVLHSASGAIPRDYIASTRDYDDEEWQSQERSLAARGLLADDGSLTDAGRALKDHLETRTDELALAVLDVLSDDEVETLFRVLTPITRIVVEAGDVPAMTPMALRRNELDDASAHLTG</sequence>
<dbReference type="InterPro" id="IPR036388">
    <property type="entry name" value="WH-like_DNA-bd_sf"/>
</dbReference>